<organism evidence="1 2">
    <name type="scientific">Manduca sexta</name>
    <name type="common">Tobacco hawkmoth</name>
    <name type="synonym">Tobacco hornworm</name>
    <dbReference type="NCBI Taxonomy" id="7130"/>
    <lineage>
        <taxon>Eukaryota</taxon>
        <taxon>Metazoa</taxon>
        <taxon>Ecdysozoa</taxon>
        <taxon>Arthropoda</taxon>
        <taxon>Hexapoda</taxon>
        <taxon>Insecta</taxon>
        <taxon>Pterygota</taxon>
        <taxon>Neoptera</taxon>
        <taxon>Endopterygota</taxon>
        <taxon>Lepidoptera</taxon>
        <taxon>Glossata</taxon>
        <taxon>Ditrysia</taxon>
        <taxon>Bombycoidea</taxon>
        <taxon>Sphingidae</taxon>
        <taxon>Sphinginae</taxon>
        <taxon>Sphingini</taxon>
        <taxon>Manduca</taxon>
    </lineage>
</organism>
<name>A0A921YYI7_MANSE</name>
<gene>
    <name evidence="1" type="ORF">O3G_MSEX005398</name>
</gene>
<dbReference type="AlphaFoldDB" id="A0A921YYI7"/>
<reference evidence="1" key="2">
    <citation type="submission" date="2020-12" db="EMBL/GenBank/DDBJ databases">
        <authorList>
            <person name="Kanost M."/>
        </authorList>
    </citation>
    <scope>NUCLEOTIDE SEQUENCE</scope>
</reference>
<evidence type="ECO:0000313" key="1">
    <source>
        <dbReference type="EMBL" id="KAG6448231.1"/>
    </source>
</evidence>
<dbReference type="Proteomes" id="UP000791440">
    <property type="component" value="Unassembled WGS sequence"/>
</dbReference>
<evidence type="ECO:0000313" key="2">
    <source>
        <dbReference type="Proteomes" id="UP000791440"/>
    </source>
</evidence>
<accession>A0A921YYI7</accession>
<comment type="caution">
    <text evidence="1">The sequence shown here is derived from an EMBL/GenBank/DDBJ whole genome shotgun (WGS) entry which is preliminary data.</text>
</comment>
<protein>
    <submittedName>
        <fullName evidence="1">Uncharacterized protein</fullName>
    </submittedName>
</protein>
<dbReference type="EMBL" id="JH668354">
    <property type="protein sequence ID" value="KAG6448231.1"/>
    <property type="molecule type" value="Genomic_DNA"/>
</dbReference>
<proteinExistence type="predicted"/>
<keyword evidence="2" id="KW-1185">Reference proteome</keyword>
<sequence length="117" mass="13071">MLGIYPNVEGLAKERSRKISTFRAYANVEGSAKERSRKISMFPERRENFRTLARYNIIRSLNPVRVFISVRGELRVSGVLAPLAVISRTLDPLSGRTSTIFRWASATAPLCTSRVGG</sequence>
<reference evidence="1" key="1">
    <citation type="journal article" date="2016" name="Insect Biochem. Mol. Biol.">
        <title>Multifaceted biological insights from a draft genome sequence of the tobacco hornworm moth, Manduca sexta.</title>
        <authorList>
            <person name="Kanost M.R."/>
            <person name="Arrese E.L."/>
            <person name="Cao X."/>
            <person name="Chen Y.R."/>
            <person name="Chellapilla S."/>
            <person name="Goldsmith M.R."/>
            <person name="Grosse-Wilde E."/>
            <person name="Heckel D.G."/>
            <person name="Herndon N."/>
            <person name="Jiang H."/>
            <person name="Papanicolaou A."/>
            <person name="Qu J."/>
            <person name="Soulages J.L."/>
            <person name="Vogel H."/>
            <person name="Walters J."/>
            <person name="Waterhouse R.M."/>
            <person name="Ahn S.J."/>
            <person name="Almeida F.C."/>
            <person name="An C."/>
            <person name="Aqrawi P."/>
            <person name="Bretschneider A."/>
            <person name="Bryant W.B."/>
            <person name="Bucks S."/>
            <person name="Chao H."/>
            <person name="Chevignon G."/>
            <person name="Christen J.M."/>
            <person name="Clarke D.F."/>
            <person name="Dittmer N.T."/>
            <person name="Ferguson L.C.F."/>
            <person name="Garavelou S."/>
            <person name="Gordon K.H.J."/>
            <person name="Gunaratna R.T."/>
            <person name="Han Y."/>
            <person name="Hauser F."/>
            <person name="He Y."/>
            <person name="Heidel-Fischer H."/>
            <person name="Hirsh A."/>
            <person name="Hu Y."/>
            <person name="Jiang H."/>
            <person name="Kalra D."/>
            <person name="Klinner C."/>
            <person name="Konig C."/>
            <person name="Kovar C."/>
            <person name="Kroll A.R."/>
            <person name="Kuwar S.S."/>
            <person name="Lee S.L."/>
            <person name="Lehman R."/>
            <person name="Li K."/>
            <person name="Li Z."/>
            <person name="Liang H."/>
            <person name="Lovelace S."/>
            <person name="Lu Z."/>
            <person name="Mansfield J.H."/>
            <person name="McCulloch K.J."/>
            <person name="Mathew T."/>
            <person name="Morton B."/>
            <person name="Muzny D.M."/>
            <person name="Neunemann D."/>
            <person name="Ongeri F."/>
            <person name="Pauchet Y."/>
            <person name="Pu L.L."/>
            <person name="Pyrousis I."/>
            <person name="Rao X.J."/>
            <person name="Redding A."/>
            <person name="Roesel C."/>
            <person name="Sanchez-Gracia A."/>
            <person name="Schaack S."/>
            <person name="Shukla A."/>
            <person name="Tetreau G."/>
            <person name="Wang Y."/>
            <person name="Xiong G.H."/>
            <person name="Traut W."/>
            <person name="Walsh T.K."/>
            <person name="Worley K.C."/>
            <person name="Wu D."/>
            <person name="Wu W."/>
            <person name="Wu Y.Q."/>
            <person name="Zhang X."/>
            <person name="Zou Z."/>
            <person name="Zucker H."/>
            <person name="Briscoe A.D."/>
            <person name="Burmester T."/>
            <person name="Clem R.J."/>
            <person name="Feyereisen R."/>
            <person name="Grimmelikhuijzen C.J.P."/>
            <person name="Hamodrakas S.J."/>
            <person name="Hansson B.S."/>
            <person name="Huguet E."/>
            <person name="Jermiin L.S."/>
            <person name="Lan Q."/>
            <person name="Lehman H.K."/>
            <person name="Lorenzen M."/>
            <person name="Merzendorfer H."/>
            <person name="Michalopoulos I."/>
            <person name="Morton D.B."/>
            <person name="Muthukrishnan S."/>
            <person name="Oakeshott J.G."/>
            <person name="Palmer W."/>
            <person name="Park Y."/>
            <person name="Passarelli A.L."/>
            <person name="Rozas J."/>
            <person name="Schwartz L.M."/>
            <person name="Smith W."/>
            <person name="Southgate A."/>
            <person name="Vilcinskas A."/>
            <person name="Vogt R."/>
            <person name="Wang P."/>
            <person name="Werren J."/>
            <person name="Yu X.Q."/>
            <person name="Zhou J.J."/>
            <person name="Brown S.J."/>
            <person name="Scherer S.E."/>
            <person name="Richards S."/>
            <person name="Blissard G.W."/>
        </authorList>
    </citation>
    <scope>NUCLEOTIDE SEQUENCE</scope>
</reference>